<dbReference type="STRING" id="290512.Paes_0604"/>
<evidence type="ECO:0000313" key="1">
    <source>
        <dbReference type="EMBL" id="ACF45660.1"/>
    </source>
</evidence>
<evidence type="ECO:0000313" key="2">
    <source>
        <dbReference type="Proteomes" id="UP000002725"/>
    </source>
</evidence>
<name>B4S609_PROA2</name>
<dbReference type="RefSeq" id="WP_012505197.1">
    <property type="nucleotide sequence ID" value="NC_011059.1"/>
</dbReference>
<gene>
    <name evidence="1" type="ordered locus">Paes_0604</name>
</gene>
<evidence type="ECO:0008006" key="3">
    <source>
        <dbReference type="Google" id="ProtNLM"/>
    </source>
</evidence>
<dbReference type="KEGG" id="paa:Paes_0604"/>
<protein>
    <recommendedName>
        <fullName evidence="3">N-formylglutamate amidohydrolase</fullName>
    </recommendedName>
</protein>
<organism evidence="1 2">
    <name type="scientific">Prosthecochloris aestuarii (strain DSM 271 / SK 413)</name>
    <dbReference type="NCBI Taxonomy" id="290512"/>
    <lineage>
        <taxon>Bacteria</taxon>
        <taxon>Pseudomonadati</taxon>
        <taxon>Chlorobiota</taxon>
        <taxon>Chlorobiia</taxon>
        <taxon>Chlorobiales</taxon>
        <taxon>Chlorobiaceae</taxon>
        <taxon>Prosthecochloris</taxon>
    </lineage>
</organism>
<dbReference type="Proteomes" id="UP000002725">
    <property type="component" value="Chromosome"/>
</dbReference>
<dbReference type="SUPFAM" id="SSF53187">
    <property type="entry name" value="Zn-dependent exopeptidases"/>
    <property type="match status" value="1"/>
</dbReference>
<dbReference type="AlphaFoldDB" id="B4S609"/>
<dbReference type="Pfam" id="PF05013">
    <property type="entry name" value="FGase"/>
    <property type="match status" value="1"/>
</dbReference>
<proteinExistence type="predicted"/>
<dbReference type="EMBL" id="CP001108">
    <property type="protein sequence ID" value="ACF45660.1"/>
    <property type="molecule type" value="Genomic_DNA"/>
</dbReference>
<dbReference type="HOGENOM" id="CLU_069812_0_0_10"/>
<dbReference type="InterPro" id="IPR007709">
    <property type="entry name" value="N-FG_amidohydro"/>
</dbReference>
<reference evidence="1" key="1">
    <citation type="submission" date="2008-06" db="EMBL/GenBank/DDBJ databases">
        <title>Complete sequence of chromosome of Prosthecochloris aestuarii DSM 271.</title>
        <authorList>
            <consortium name="US DOE Joint Genome Institute"/>
            <person name="Lucas S."/>
            <person name="Copeland A."/>
            <person name="Lapidus A."/>
            <person name="Glavina del Rio T."/>
            <person name="Dalin E."/>
            <person name="Tice H."/>
            <person name="Bruce D."/>
            <person name="Goodwin L."/>
            <person name="Pitluck S."/>
            <person name="Schmutz J."/>
            <person name="Larimer F."/>
            <person name="Land M."/>
            <person name="Hauser L."/>
            <person name="Kyrpides N."/>
            <person name="Anderson I."/>
            <person name="Liu Z."/>
            <person name="Li T."/>
            <person name="Zhao F."/>
            <person name="Overmann J."/>
            <person name="Bryant D.A."/>
            <person name="Richardson P."/>
        </authorList>
    </citation>
    <scope>NUCLEOTIDE SEQUENCE [LARGE SCALE GENOMIC DNA]</scope>
    <source>
        <strain evidence="1">DSM 271</strain>
    </source>
</reference>
<dbReference type="Gene3D" id="3.40.630.40">
    <property type="entry name" value="Zn-dependent exopeptidases"/>
    <property type="match status" value="1"/>
</dbReference>
<sequence>MSGQLFDVVQGNSPLIAVALHNGHGVRRELAPYFLISGDERLREEDPYTGLLTAIAPSRIISNVSRFEVDLNRPPDRAVYRTSEDAWGLAVWNDRLPDDVLVDSMNEYAAFYEQAEAILTDAESRFGHFVVFDIHSYNFRRNGPQGSPSDPLLNPDVNIGTGTMERALWGPLIDRVIGELKGAEWMGRRLDVRENVKFRGGHFSAWVHNRYPRTGCAIAVECKKIFMDEWSGELYPDEFGSLKAALQKAADGAFEELQKLSII</sequence>
<accession>B4S609</accession>
<keyword evidence="2" id="KW-1185">Reference proteome</keyword>
<dbReference type="eggNOG" id="COG3741">
    <property type="taxonomic scope" value="Bacteria"/>
</dbReference>